<feature type="chain" id="PRO_5007655327" evidence="1">
    <location>
        <begin position="21"/>
        <end position="300"/>
    </location>
</feature>
<organism evidence="2">
    <name type="scientific">Albugo laibachii Nc14</name>
    <dbReference type="NCBI Taxonomy" id="890382"/>
    <lineage>
        <taxon>Eukaryota</taxon>
        <taxon>Sar</taxon>
        <taxon>Stramenopiles</taxon>
        <taxon>Oomycota</taxon>
        <taxon>Peronosporomycetes</taxon>
        <taxon>Albuginales</taxon>
        <taxon>Albuginaceae</taxon>
        <taxon>Albugo</taxon>
    </lineage>
</organism>
<dbReference type="EMBL" id="FR824465">
    <property type="protein sequence ID" value="CCA26854.1"/>
    <property type="molecule type" value="Genomic_DNA"/>
</dbReference>
<evidence type="ECO:0000313" key="3">
    <source>
        <dbReference type="EMBL" id="CCA26854.1"/>
    </source>
</evidence>
<dbReference type="HOGENOM" id="CLU_928789_0_0_1"/>
<evidence type="ECO:0000313" key="2">
    <source>
        <dbReference type="EMBL" id="CCA17435.1"/>
    </source>
</evidence>
<accession>F0W8I0</accession>
<feature type="signal peptide" evidence="1">
    <location>
        <begin position="1"/>
        <end position="20"/>
    </location>
</feature>
<sequence>MNRLWYPFVWLVFRDWALSAIKLDSLNISFSATASEDCQKCLLQYAGANHMEQIQSSMKQSAIYLSFWAVGAPQFFTRNLMSCLGYQLCSRFDFTKTNAVIMTDGISGELSLPSAYYESYEVKPSSNDQIPVNLYNAQKKRDTGIPPDSDPAHITILTPGRCVYTQQRLYRNTNSASALCEACIKKASELGRIEKYFLYQKHLSIVYVIYAQGLNQFKKACLTSGVCKCPTALLEKDLCDLFRFRASSPLFQRRNSDKVPGVEEPYIEISTSNSIWSEDRRRIQTFLAMILMQSFCIVIQ</sequence>
<evidence type="ECO:0000256" key="1">
    <source>
        <dbReference type="SAM" id="SignalP"/>
    </source>
</evidence>
<reference evidence="2" key="2">
    <citation type="submission" date="2011-02" db="EMBL/GenBank/DDBJ databases">
        <authorList>
            <person name="MacLean D."/>
        </authorList>
    </citation>
    <scope>NUCLEOTIDE SEQUENCE</scope>
</reference>
<dbReference type="EMBL" id="FR824079">
    <property type="protein sequence ID" value="CCA17435.1"/>
    <property type="molecule type" value="Genomic_DNA"/>
</dbReference>
<keyword evidence="1" id="KW-0732">Signal</keyword>
<protein>
    <submittedName>
        <fullName evidence="2">AlNc14C34G3106 protein</fullName>
    </submittedName>
    <submittedName>
        <fullName evidence="3">AlNc14C422G11537 protein</fullName>
    </submittedName>
</protein>
<proteinExistence type="predicted"/>
<gene>
    <name evidence="2" type="primary">AlNc14C34G3106</name>
    <name evidence="3" type="synonym">AlNc14C422G11537</name>
    <name evidence="2" type="ORF">ALNC14_035780</name>
    <name evidence="3" type="ORF">ALNC14_129980</name>
</gene>
<reference evidence="2" key="1">
    <citation type="journal article" date="2011" name="PLoS Biol.">
        <title>Gene gain and loss during evolution of obligate parasitism in the white rust pathogen of Arabidopsis thaliana.</title>
        <authorList>
            <person name="Kemen E."/>
            <person name="Gardiner A."/>
            <person name="Schultz-Larsen T."/>
            <person name="Kemen A.C."/>
            <person name="Balmuth A.L."/>
            <person name="Robert-Seilaniantz A."/>
            <person name="Bailey K."/>
            <person name="Holub E."/>
            <person name="Studholme D.J."/>
            <person name="Maclean D."/>
            <person name="Jones J.D."/>
        </authorList>
    </citation>
    <scope>NUCLEOTIDE SEQUENCE</scope>
</reference>
<dbReference type="AlphaFoldDB" id="F0W8I0"/>
<name>F0W8I0_9STRA</name>